<feature type="compositionally biased region" description="Polar residues" evidence="1">
    <location>
        <begin position="411"/>
        <end position="429"/>
    </location>
</feature>
<dbReference type="EMBL" id="NHTK01000907">
    <property type="protein sequence ID" value="PPR04638.1"/>
    <property type="molecule type" value="Genomic_DNA"/>
</dbReference>
<feature type="compositionally biased region" description="Low complexity" evidence="1">
    <location>
        <begin position="274"/>
        <end position="284"/>
    </location>
</feature>
<feature type="region of interest" description="Disordered" evidence="1">
    <location>
        <begin position="197"/>
        <end position="515"/>
    </location>
</feature>
<gene>
    <name evidence="2" type="ORF">CVT24_011856</name>
</gene>
<organism evidence="2 3">
    <name type="scientific">Panaeolus cyanescens</name>
    <dbReference type="NCBI Taxonomy" id="181874"/>
    <lineage>
        <taxon>Eukaryota</taxon>
        <taxon>Fungi</taxon>
        <taxon>Dikarya</taxon>
        <taxon>Basidiomycota</taxon>
        <taxon>Agaricomycotina</taxon>
        <taxon>Agaricomycetes</taxon>
        <taxon>Agaricomycetidae</taxon>
        <taxon>Agaricales</taxon>
        <taxon>Agaricineae</taxon>
        <taxon>Galeropsidaceae</taxon>
        <taxon>Panaeolus</taxon>
    </lineage>
</organism>
<accession>A0A409YNL5</accession>
<comment type="caution">
    <text evidence="2">The sequence shown here is derived from an EMBL/GenBank/DDBJ whole genome shotgun (WGS) entry which is preliminary data.</text>
</comment>
<evidence type="ECO:0000313" key="3">
    <source>
        <dbReference type="Proteomes" id="UP000284842"/>
    </source>
</evidence>
<feature type="compositionally biased region" description="Basic and acidic residues" evidence="1">
    <location>
        <begin position="197"/>
        <end position="207"/>
    </location>
</feature>
<protein>
    <submittedName>
        <fullName evidence="2">Uncharacterized protein</fullName>
    </submittedName>
</protein>
<feature type="compositionally biased region" description="Acidic residues" evidence="1">
    <location>
        <begin position="241"/>
        <end position="254"/>
    </location>
</feature>
<name>A0A409YNL5_9AGAR</name>
<feature type="compositionally biased region" description="Basic and acidic residues" evidence="1">
    <location>
        <begin position="495"/>
        <end position="512"/>
    </location>
</feature>
<feature type="compositionally biased region" description="Polar residues" evidence="1">
    <location>
        <begin position="476"/>
        <end position="492"/>
    </location>
</feature>
<sequence>MVFGFFSRKLSPPGPADSPTPPPDNVDNDNDNDVQTETEIVTDSSQLHALIASVPPQTLHAYTLTHLSPVPPSPFPLGLTSTPSLILGNPIEPPSPRTLTTLTRFFSSLTPPPKLHCVRCHSAYFELENNDRACHIPHDDDSATVGRVRTGKGSTSEYETLFGCCGKTVEGDGDMGPPDGWCYEGQHTTDLRRARFRADSTPQDDKLVPCSSLRCGQPPLPARSSRSRASISRKRSRPSMDVDEDTANEVETDDDAHSAVSSAQSLTHKKSHSKSTSISKLASANHRRSLSNTSSAVSQGLAKGKKRKIADDDEGDQTDDPTQKKGDPEAEASAIKPKAKRRSRKIKSPAEVPSEEDETNDEAVAPAESKRPTKRPRARKTSVVDPSAMDVDQEPQVPNPPKSPKRHSKKLSGSTGIATGTKPLQSSPLAASFVLQGPMSPELIRRAESPTPNPSKTLEKKTSTKKLEVAVEIVSRASSPSKGNAPTTNAGKSNRVKDKVKQIEEANEKEGDTVTVKRKPTVKSKKLTEVVATSVDGEASGVWS</sequence>
<keyword evidence="3" id="KW-1185">Reference proteome</keyword>
<dbReference type="Proteomes" id="UP000284842">
    <property type="component" value="Unassembled WGS sequence"/>
</dbReference>
<feature type="compositionally biased region" description="Basic and acidic residues" evidence="1">
    <location>
        <begin position="457"/>
        <end position="469"/>
    </location>
</feature>
<dbReference type="OrthoDB" id="3245731at2759"/>
<evidence type="ECO:0000313" key="2">
    <source>
        <dbReference type="EMBL" id="PPR04638.1"/>
    </source>
</evidence>
<feature type="compositionally biased region" description="Acidic residues" evidence="1">
    <location>
        <begin position="26"/>
        <end position="35"/>
    </location>
</feature>
<reference evidence="2 3" key="1">
    <citation type="journal article" date="2018" name="Evol. Lett.">
        <title>Horizontal gene cluster transfer increased hallucinogenic mushroom diversity.</title>
        <authorList>
            <person name="Reynolds H.T."/>
            <person name="Vijayakumar V."/>
            <person name="Gluck-Thaler E."/>
            <person name="Korotkin H.B."/>
            <person name="Matheny P.B."/>
            <person name="Slot J.C."/>
        </authorList>
    </citation>
    <scope>NUCLEOTIDE SEQUENCE [LARGE SCALE GENOMIC DNA]</scope>
    <source>
        <strain evidence="2 3">2629</strain>
    </source>
</reference>
<dbReference type="AlphaFoldDB" id="A0A409YNL5"/>
<proteinExistence type="predicted"/>
<evidence type="ECO:0000256" key="1">
    <source>
        <dbReference type="SAM" id="MobiDB-lite"/>
    </source>
</evidence>
<feature type="compositionally biased region" description="Basic residues" evidence="1">
    <location>
        <begin position="337"/>
        <end position="347"/>
    </location>
</feature>
<feature type="region of interest" description="Disordered" evidence="1">
    <location>
        <begin position="1"/>
        <end position="35"/>
    </location>
</feature>
<dbReference type="InParanoid" id="A0A409YNL5"/>
<feature type="compositionally biased region" description="Pro residues" evidence="1">
    <location>
        <begin position="12"/>
        <end position="24"/>
    </location>
</feature>